<keyword evidence="3" id="KW-1185">Reference proteome</keyword>
<dbReference type="AlphaFoldDB" id="A0A6A6FGT4"/>
<gene>
    <name evidence="2" type="ORF">CERZMDRAFT_90760</name>
</gene>
<dbReference type="OrthoDB" id="2013972at2759"/>
<accession>A0A6A6FGT4</accession>
<evidence type="ECO:0000313" key="3">
    <source>
        <dbReference type="Proteomes" id="UP000799539"/>
    </source>
</evidence>
<evidence type="ECO:0000313" key="2">
    <source>
        <dbReference type="EMBL" id="KAF2212448.1"/>
    </source>
</evidence>
<dbReference type="Proteomes" id="UP000799539">
    <property type="component" value="Unassembled WGS sequence"/>
</dbReference>
<name>A0A6A6FGT4_9PEZI</name>
<proteinExistence type="predicted"/>
<evidence type="ECO:0000256" key="1">
    <source>
        <dbReference type="SAM" id="MobiDB-lite"/>
    </source>
</evidence>
<protein>
    <submittedName>
        <fullName evidence="2">Uncharacterized protein</fullName>
    </submittedName>
</protein>
<organism evidence="2 3">
    <name type="scientific">Cercospora zeae-maydis SCOH1-5</name>
    <dbReference type="NCBI Taxonomy" id="717836"/>
    <lineage>
        <taxon>Eukaryota</taxon>
        <taxon>Fungi</taxon>
        <taxon>Dikarya</taxon>
        <taxon>Ascomycota</taxon>
        <taxon>Pezizomycotina</taxon>
        <taxon>Dothideomycetes</taxon>
        <taxon>Dothideomycetidae</taxon>
        <taxon>Mycosphaerellales</taxon>
        <taxon>Mycosphaerellaceae</taxon>
        <taxon>Cercospora</taxon>
    </lineage>
</organism>
<reference evidence="2" key="1">
    <citation type="journal article" date="2020" name="Stud. Mycol.">
        <title>101 Dothideomycetes genomes: a test case for predicting lifestyles and emergence of pathogens.</title>
        <authorList>
            <person name="Haridas S."/>
            <person name="Albert R."/>
            <person name="Binder M."/>
            <person name="Bloem J."/>
            <person name="Labutti K."/>
            <person name="Salamov A."/>
            <person name="Andreopoulos B."/>
            <person name="Baker S."/>
            <person name="Barry K."/>
            <person name="Bills G."/>
            <person name="Bluhm B."/>
            <person name="Cannon C."/>
            <person name="Castanera R."/>
            <person name="Culley D."/>
            <person name="Daum C."/>
            <person name="Ezra D."/>
            <person name="Gonzalez J."/>
            <person name="Henrissat B."/>
            <person name="Kuo A."/>
            <person name="Liang C."/>
            <person name="Lipzen A."/>
            <person name="Lutzoni F."/>
            <person name="Magnuson J."/>
            <person name="Mondo S."/>
            <person name="Nolan M."/>
            <person name="Ohm R."/>
            <person name="Pangilinan J."/>
            <person name="Park H.-J."/>
            <person name="Ramirez L."/>
            <person name="Alfaro M."/>
            <person name="Sun H."/>
            <person name="Tritt A."/>
            <person name="Yoshinaga Y."/>
            <person name="Zwiers L.-H."/>
            <person name="Turgeon B."/>
            <person name="Goodwin S."/>
            <person name="Spatafora J."/>
            <person name="Crous P."/>
            <person name="Grigoriev I."/>
        </authorList>
    </citation>
    <scope>NUCLEOTIDE SEQUENCE</scope>
    <source>
        <strain evidence="2">SCOH1-5</strain>
    </source>
</reference>
<dbReference type="EMBL" id="ML992673">
    <property type="protein sequence ID" value="KAF2212448.1"/>
    <property type="molecule type" value="Genomic_DNA"/>
</dbReference>
<sequence length="85" mass="9647">MIVHKPRASNTGLRERPSILLPNAKICQRTVVGLHCDAHVIWSDYKRHKDAFQFPAKTDVARKRRSPPGGCRDRIAAPNFDTLGW</sequence>
<feature type="region of interest" description="Disordered" evidence="1">
    <location>
        <begin position="59"/>
        <end position="85"/>
    </location>
</feature>